<accession>A0A699HQT7</accession>
<organism evidence="1">
    <name type="scientific">Tanacetum cinerariifolium</name>
    <name type="common">Dalmatian daisy</name>
    <name type="synonym">Chrysanthemum cinerariifolium</name>
    <dbReference type="NCBI Taxonomy" id="118510"/>
    <lineage>
        <taxon>Eukaryota</taxon>
        <taxon>Viridiplantae</taxon>
        <taxon>Streptophyta</taxon>
        <taxon>Embryophyta</taxon>
        <taxon>Tracheophyta</taxon>
        <taxon>Spermatophyta</taxon>
        <taxon>Magnoliopsida</taxon>
        <taxon>eudicotyledons</taxon>
        <taxon>Gunneridae</taxon>
        <taxon>Pentapetalae</taxon>
        <taxon>asterids</taxon>
        <taxon>campanulids</taxon>
        <taxon>Asterales</taxon>
        <taxon>Asteraceae</taxon>
        <taxon>Asteroideae</taxon>
        <taxon>Anthemideae</taxon>
        <taxon>Anthemidinae</taxon>
        <taxon>Tanacetum</taxon>
    </lineage>
</organism>
<proteinExistence type="predicted"/>
<evidence type="ECO:0000313" key="1">
    <source>
        <dbReference type="EMBL" id="GEY42626.1"/>
    </source>
</evidence>
<protein>
    <submittedName>
        <fullName evidence="1">Uncharacterized protein</fullName>
    </submittedName>
</protein>
<comment type="caution">
    <text evidence="1">The sequence shown here is derived from an EMBL/GenBank/DDBJ whole genome shotgun (WGS) entry which is preliminary data.</text>
</comment>
<sequence>MAQSSQQLLIANDLVPKEYRYEVAKVNKKVDLLTLTCPPATKIIKEIILQHPLQYALTASASVPLIYMQQMWHTLQLDGFKEAFKFFIDRHEVKFNVNDLRTVLQLPLATINGNAKFVKALEFLTITEFLSILGHVVQEIPYTRFSNLIIEHILATRPVIPRRSNEPHHLVPHDDVVKYVFASGNKSRGMGIPDELLTKEIKQTDAFKTYTTEFAIDVPIIQPQPIESS</sequence>
<dbReference type="EMBL" id="BKCJ010177549">
    <property type="protein sequence ID" value="GEY42626.1"/>
    <property type="molecule type" value="Genomic_DNA"/>
</dbReference>
<name>A0A699HQT7_TANCI</name>
<reference evidence="1" key="1">
    <citation type="journal article" date="2019" name="Sci. Rep.">
        <title>Draft genome of Tanacetum cinerariifolium, the natural source of mosquito coil.</title>
        <authorList>
            <person name="Yamashiro T."/>
            <person name="Shiraishi A."/>
            <person name="Satake H."/>
            <person name="Nakayama K."/>
        </authorList>
    </citation>
    <scope>NUCLEOTIDE SEQUENCE</scope>
</reference>
<dbReference type="AlphaFoldDB" id="A0A699HQT7"/>
<gene>
    <name evidence="1" type="ORF">Tci_414600</name>
</gene>